<dbReference type="Pfam" id="PF18657">
    <property type="entry name" value="YDG"/>
    <property type="match status" value="35"/>
</dbReference>
<name>A0A8I1EAY2_PSEPU</name>
<keyword evidence="5" id="KW-0472">Membrane</keyword>
<keyword evidence="5" id="KW-0812">Transmembrane</keyword>
<dbReference type="RefSeq" id="WP_198746016.1">
    <property type="nucleotide sequence ID" value="NZ_JAEHTE010000001.1"/>
</dbReference>
<keyword evidence="5" id="KW-1133">Transmembrane helix</keyword>
<feature type="domain" description="Filamentous haemagglutinin FhaB/tRNA nuclease CdiA-like TPS" evidence="6">
    <location>
        <begin position="50"/>
        <end position="163"/>
    </location>
</feature>
<evidence type="ECO:0000256" key="1">
    <source>
        <dbReference type="ARBA" id="ARBA00004613"/>
    </source>
</evidence>
<dbReference type="SMART" id="SM00912">
    <property type="entry name" value="Haemagg_act"/>
    <property type="match status" value="1"/>
</dbReference>
<feature type="transmembrane region" description="Helical" evidence="5">
    <location>
        <begin position="34"/>
        <end position="53"/>
    </location>
</feature>
<dbReference type="Pfam" id="PF05860">
    <property type="entry name" value="TPS"/>
    <property type="match status" value="1"/>
</dbReference>
<dbReference type="Pfam" id="PF13018">
    <property type="entry name" value="ESPR"/>
    <property type="match status" value="1"/>
</dbReference>
<proteinExistence type="predicted"/>
<dbReference type="InterPro" id="IPR041248">
    <property type="entry name" value="YDG"/>
</dbReference>
<dbReference type="PANTHER" id="PTHR12338">
    <property type="entry name" value="AUTOTRANSPORTER"/>
    <property type="match status" value="1"/>
</dbReference>
<evidence type="ECO:0000313" key="7">
    <source>
        <dbReference type="EMBL" id="MBI6882395.1"/>
    </source>
</evidence>
<gene>
    <name evidence="7" type="ORF">JEU22_00430</name>
</gene>
<reference evidence="7" key="1">
    <citation type="submission" date="2020-12" db="EMBL/GenBank/DDBJ databases">
        <title>Enhanced detection system for hospital associated transmission using whole genome sequencing surveillance.</title>
        <authorList>
            <person name="Harrison L.H."/>
            <person name="Van Tyne D."/>
            <person name="Marsh J.W."/>
            <person name="Griffith M.P."/>
            <person name="Snyder D.J."/>
            <person name="Cooper V.S."/>
            <person name="Mustapha M."/>
        </authorList>
    </citation>
    <scope>NUCLEOTIDE SEQUENCE</scope>
    <source>
        <strain evidence="7">PSB00042</strain>
    </source>
</reference>
<organism evidence="7 8">
    <name type="scientific">Pseudomonas putida</name>
    <name type="common">Arthrobacter siderocapsulatus</name>
    <dbReference type="NCBI Taxonomy" id="303"/>
    <lineage>
        <taxon>Bacteria</taxon>
        <taxon>Pseudomonadati</taxon>
        <taxon>Pseudomonadota</taxon>
        <taxon>Gammaproteobacteria</taxon>
        <taxon>Pseudomonadales</taxon>
        <taxon>Pseudomonadaceae</taxon>
        <taxon>Pseudomonas</taxon>
    </lineage>
</organism>
<evidence type="ECO:0000256" key="2">
    <source>
        <dbReference type="ARBA" id="ARBA00022525"/>
    </source>
</evidence>
<comment type="caution">
    <text evidence="7">The sequence shown here is derived from an EMBL/GenBank/DDBJ whole genome shotgun (WGS) entry which is preliminary data.</text>
</comment>
<dbReference type="InterPro" id="IPR024973">
    <property type="entry name" value="ESPR"/>
</dbReference>
<sequence>MNKVYNVIWSVAKNALVVVAEGTKSSTKSSVRGLRVLVAFLLLAPAIGSAATLPEGGIISIGEGTIVDSGTGQLTIKQTTDKLGINWQSFNVGPDGRVVFEQPNQNSIALNRVIGSDGSSILGRIDANGQVFLINPNGVVFGQDAKVNVGGIVASTMDISDTDFVNGNYKFQSQTSNGEVINNGEIVAAQGGYVAILGKTVKNNGLIKAQLGKVALAAGDAVNLDFNGDGLLSVQVTASAIQAQVDNQGLIEANGGTVLMTAKATNALLDTVVNNEGIIRAQTISSQGGKITLDGGDSGTVNIAGTLDTTSQGADSGGMIDISGSTVKVRDTASISAASESGSNGLLVIQSSNFTIGEGSDAIGSIGGDVLGNVLATTNAKIVATAGDVKTRDAITWNSDSSLTLSGSNDVVVGGDISLLGTSSTLNIEHGNTSKTQGFRLENGAKVNLTGAETQFTDNGNGYVVIRTADDLQKISESAGNENFVLAGDIDASATKDWNDGKGYQASQDTFTSTFDGLGHSINDLTIKNDPAGAELSGLIGKAQSATIKNLDVNGSVSGNSAALVVVDATDTDIHNVSVSGDVSGNLAGGILATGEQVRISDVSSDVVLSGKKLGGIAGTLRSSTLSDATIVIDATGSGSIGGVAAEISGSTLTNISSSGQAKSTGSGSVGGVVGLANSSSFESISSSVDVAGGSAGGVAGTAYSSTFKNSYSTGNASGSGYVGGLIGFMSFYTQVDTSFATGNATSISGNAGGLTGYAGSYTKIKNAYASGSVNGNISGGLIGEASGVAVTNSYSSGSVSGTTATGGLVGLAEDGSTFTGTFWDTDKSGLLNAVGSGDPSDGITGKTTEQLHSIETFESWDISDTGGTGEAWRIYDGATGPMLRFAMKQGTVDGGDVSIVYSGGNVTKDALTAVDSTYGAGAAGLDSSLILGGDTHSGGQAIRNAGTYTADNFYSTQFGYDLVQNGASTVTVEKAALEVSVTDAQTKVYDGTTGATVGALYTALGSDSVSVAVDASFADKNAGAGKIVNIDGITLSGDDGANYYVVGSPTQTTGEITKANLDVSASAADRVYDGSVNADVSLGDNRIAGDDLSITYGSASFQDKNAGDGKIVSVDGISITGSDAGNYTWNTDANTSASISKAHLVLESEIEDKVYDGTTNAYGYFSNSGIVAGESIFVGATSTFADKNAGTGKEVTTTFTVSGDDAANYYWDAVQTSTADITKRTLNVTASADDKVYDATTAAQTTLQDNRVAGDLISVSSSGSAFEDKNAGTGKTVNVTGISVTGDDASNYAWSSSVSTTADIGKAQLSVTATADGKNYDGTTTATAHLTDNRITGDNLVLSYGQADFSDKNAGTSKDVIVSGITVAGADAGNYEWNDGASATASVGQAVLLINATGHDKVYDGTSDATVSFTDTRFGADDLVITAGDVQFVDKNADTDKQISVSGISISGADASNYVWDSTAVATADISKATLDVGAIASGKTYDGTTSVSTTLTDNRIAGDILTVSASSAFADKNAGAGKTVNIGGITVSGLDAGNYEWNNSATTTADIAKAALVVDVAAAGKDYDGTTAATAILSDNRIAGDSLTLGYGSADFADKNAGVDKDVLVSGITVSGTDAGNYEWNSTGSTTADIGRAVLTITANGVDKVYDGTTAAQVNLEDGRFGDDDILVTASDVQFADKNAEAGKQVSVSGITVTGADANNYIWDSTAVATADINKATLVISATASDKVYDGTTAADTSLSDNRIGTDNLVISGSGAFTDKNAGADKDVVVSGISVTGVDAGNYEWSTSVSTTADIAKAQLDVTATAASKDYDSTTDASAFLSDNRVAGDSLTLSYANANFSDKNAGMGKDVTVDGITIAGADAGNYEWNSSATTQADIGRAHLTISATGKDKVYDGTVNASVDLTDDRFAGDDLQLSADQVTFVDKNAEAGKQISVSGITLSGADADNYIWDSTAVAEADINKAVLNIIGSAADKVYDGSVSASTGLSDNRVAGDDLVITSASSAFSGKNAGTGKTVTIGGIDVSGTDAQNYTWSESVTTTANVSKAQLDVTAAAASKDYDSTTDADAFLSDNRVSGDSLVLNYGSATFEDKNAGVGKVVTVDGITVGGADAGNYEFNTSTETTADIGRAVLTITAQGIDKTYDGTTTGSVTLTDDRYGSEFGLDDLVISASDVQFIDKNAEAGKQLSVSGITVTGADANNYIWDGSLVATADINKATLDVSGIASGKTYDGTTSASTNLTDNRIAGDNLVVTSSSSAFSDKNAGNSKTVTIGGISVTGADAQNYTWNESTTATADIAKAQLDITSAAAGKDYDSTTDASAFLSDNRIAGDSLTLSYGNASFEDKNAGVGKTVTVEGITVSGADAGNYDWNSSSTTTADIGRAVLTITGTGVSKTYDGTTAGTVILADNRLGDDDLVVTADDTQFIDKNAEVGKQLSVSGINVSGADAGNYIWDASLVATADINKASLTVGASAADKTYDGTTGVSTSLTDNRIGSDDLVISANAAFSDKNAGEDKLVNITGIAVTGADAANYTWNTDATASADIAKAHLDITSAAESRNYDGTTSANAILNDDRILGDKLTVSYGQAEFSDKNAGMGKDVTISGINVEGEDAGNYEWSTSSTTTADIGKAVLSVGATGVDKVYDGTADASIIFNDNRLGSDDLLITADDVRFVDKNAEESKQISVAGITITGADAGNYIWDTTAVTSADIDKAVLNVSAIASDKVYDGSTSATASLSDNRIAGDSLAISSGGAAFSDKNAGEGKDVTIGGITVGGTDAGNYTWNSEATTTASIDKAQLVIDAAGVNKTYDSTTDATALLSDNRIAGDDLSITYGQAAFADKNAGANKDVTVTGITVSGTDAQNYVWNASDSTTATIDKAVLTVGATGHGKTYDGTTDATVDFTDNRFENDDLSVSASSAAFSDKNAGTGKSISVSGIQVAGADAGNYIWNTDSSTTADIAKAALTISAVAQDKVYDTTTSALVNLSDDRIAGDDLTITGNGAFSDKNAGENKDVSVTGIAVTGTDAGNYTWSTMADAKADISKASLTVTATASDKTYDGTTTASTALTDNRLGSDDLTIAAGSSVFSDKNAATGKLVTVNGITVSGADASNYTWNSSATTTGTINKAILTISADAQDKVYDGSRNASASFSDDRITGDDLTISAGSALFSDKSAGENKLVTVDGLAVAGADASNYTWSTSATAVADIDKAHLNVSAVAQDKVYDGTTGVNYALSDDRVAGDDLVLSSGGAAFSDKNAGTGKAVIVSGVELAGADAGNYEIDSSVATSATINKAVLTVGSTASDKVYDGTVNATASLTDNRIAGDDLSLSYGSASFSDKNAADGKTVTVGGITVSGADAGNYLWNASDTTTADISKAALSISASGVDKVYDGSVAAGVTLSDNRVTGDQLNLAAGSSVFSDKNAGTGKTITVDGLTVTGADAGNYTWVASTSATANITKRALEVSAIAGDKVYDGTASASATLDDNRIEGDDLVVTSAGASFSDKNAGANKDVTVGGVSVSGVDSGNYTWSSTASGTASISKATLVVAADAKDKVYDGSSQAQATFSDNRIAGDQITVGAATASFSDKNAGDDKIVTVSGITLTGQDAGNYEVNSVAMSTATIEKATLSIGASASDKVYDGKIDATVALTDNRIAGDDLVITSSGASFSDKNAGTGKVVSVGGIVVSGTDADNYVWNTYATSSADIAKAKLTVSGAVQDKTYDGTTQATIDNLTDNRVSGDDLVVTANGASFADKNAGSKTVYINGVTVEGGDAHNYDWDSIAISAAEIKKAFLNLAASGKDKVYDGTTSAEVTVTDDRIAGDSLNIVVGSAAFDNKNAGTSKNIIASGISLTGQDAGNYTVTDSLTAQADIAKADLTISASNQVKVTGALDPSLTWKVTDGKLFSGDAVSGGLKREAGEAAGTYVIGQGSLSAGENYNLSFVDGSMRISDAPISAPTDVSSITSTVSRKSSKDGRSSIQAVADSSDYDPSGDYKLINFGIMMPGEDGDDFSGVNSEVEIIN</sequence>
<feature type="region of interest" description="Disordered" evidence="4">
    <location>
        <begin position="3971"/>
        <end position="3991"/>
    </location>
</feature>
<dbReference type="NCBIfam" id="TIGR01901">
    <property type="entry name" value="adhes_NPXG"/>
    <property type="match status" value="1"/>
</dbReference>
<dbReference type="SMART" id="SM00710">
    <property type="entry name" value="PbH1"/>
    <property type="match status" value="26"/>
</dbReference>
<evidence type="ECO:0000259" key="6">
    <source>
        <dbReference type="SMART" id="SM00912"/>
    </source>
</evidence>
<keyword evidence="3" id="KW-0732">Signal</keyword>
<dbReference type="EMBL" id="JAEHTE010000001">
    <property type="protein sequence ID" value="MBI6882395.1"/>
    <property type="molecule type" value="Genomic_DNA"/>
</dbReference>
<dbReference type="InterPro" id="IPR008638">
    <property type="entry name" value="FhaB/CdiA-like_TPS"/>
</dbReference>
<evidence type="ECO:0000313" key="8">
    <source>
        <dbReference type="Proteomes" id="UP000637061"/>
    </source>
</evidence>
<comment type="subcellular location">
    <subcellularLocation>
        <location evidence="1">Secreted</location>
    </subcellularLocation>
</comment>
<dbReference type="PANTHER" id="PTHR12338:SF8">
    <property type="entry name" value="HEME_HEMOPEXIN-BINDING PROTEIN"/>
    <property type="match status" value="1"/>
</dbReference>
<evidence type="ECO:0000256" key="5">
    <source>
        <dbReference type="SAM" id="Phobius"/>
    </source>
</evidence>
<keyword evidence="2" id="KW-0964">Secreted</keyword>
<dbReference type="InterPro" id="IPR011050">
    <property type="entry name" value="Pectin_lyase_fold/virulence"/>
</dbReference>
<dbReference type="InterPro" id="IPR012334">
    <property type="entry name" value="Pectin_lyas_fold"/>
</dbReference>
<dbReference type="Proteomes" id="UP000637061">
    <property type="component" value="Unassembled WGS sequence"/>
</dbReference>
<dbReference type="GO" id="GO:0005576">
    <property type="term" value="C:extracellular region"/>
    <property type="evidence" value="ECO:0007669"/>
    <property type="project" value="UniProtKB-SubCell"/>
</dbReference>
<dbReference type="InterPro" id="IPR006626">
    <property type="entry name" value="PbH1"/>
</dbReference>
<dbReference type="Gene3D" id="2.160.20.10">
    <property type="entry name" value="Single-stranded right-handed beta-helix, Pectin lyase-like"/>
    <property type="match status" value="1"/>
</dbReference>
<dbReference type="InterPro" id="IPR041286">
    <property type="entry name" value="MBG_2"/>
</dbReference>
<dbReference type="SUPFAM" id="SSF51126">
    <property type="entry name" value="Pectin lyase-like"/>
    <property type="match status" value="1"/>
</dbReference>
<accession>A0A8I1EAY2</accession>
<evidence type="ECO:0000256" key="3">
    <source>
        <dbReference type="ARBA" id="ARBA00022729"/>
    </source>
</evidence>
<protein>
    <submittedName>
        <fullName evidence="7">Filamentous hemagglutinin N-terminal domain-containing protein</fullName>
    </submittedName>
</protein>
<dbReference type="InterPro" id="IPR050909">
    <property type="entry name" value="Bact_Autotransporter_VF"/>
</dbReference>
<evidence type="ECO:0000256" key="4">
    <source>
        <dbReference type="SAM" id="MobiDB-lite"/>
    </source>
</evidence>
<dbReference type="Pfam" id="PF18676">
    <property type="entry name" value="MBG_2"/>
    <property type="match status" value="1"/>
</dbReference>